<protein>
    <submittedName>
        <fullName evidence="1">Uncharacterized protein</fullName>
    </submittedName>
</protein>
<sequence>MIIESSFIPRKSGLGKGYYIDCAGSYLVSDLAKETQLPEGRLHSIFEKHNATLDLGSQVYYFTTPADAKMAIQEILSQVPLDERGKAVYLTEAEIEYIRRALINEDANMLAMRTSVRDTIFRKLNG</sequence>
<proteinExistence type="predicted"/>
<accession>A0A7X5KN31</accession>
<dbReference type="AlphaFoldDB" id="A0A7X5KN31"/>
<keyword evidence="2" id="KW-1185">Reference proteome</keyword>
<organism evidence="1 2">
    <name type="scientific">Anaerotalea alkaliphila</name>
    <dbReference type="NCBI Taxonomy" id="2662126"/>
    <lineage>
        <taxon>Bacteria</taxon>
        <taxon>Bacillati</taxon>
        <taxon>Bacillota</taxon>
        <taxon>Clostridia</taxon>
        <taxon>Eubacteriales</taxon>
        <taxon>Anaerotalea</taxon>
    </lineage>
</organism>
<dbReference type="RefSeq" id="WP_162370330.1">
    <property type="nucleotide sequence ID" value="NZ_JAAEEH010000017.1"/>
</dbReference>
<gene>
    <name evidence="1" type="ORF">GXN74_07575</name>
</gene>
<dbReference type="EMBL" id="JAAEEH010000017">
    <property type="protein sequence ID" value="NDL67604.1"/>
    <property type="molecule type" value="Genomic_DNA"/>
</dbReference>
<evidence type="ECO:0000313" key="2">
    <source>
        <dbReference type="Proteomes" id="UP000461585"/>
    </source>
</evidence>
<name>A0A7X5KN31_9FIRM</name>
<dbReference type="Proteomes" id="UP000461585">
    <property type="component" value="Unassembled WGS sequence"/>
</dbReference>
<reference evidence="1 2" key="1">
    <citation type="submission" date="2020-01" db="EMBL/GenBank/DDBJ databases">
        <title>Anaeroalcalibacter tamaniensis gen. nov., sp. nov., moderately halophilic strictly anaerobic fermenter bacterium from mud volcano of Taman peninsula.</title>
        <authorList>
            <person name="Frolova A."/>
            <person name="Merkel A.Y."/>
            <person name="Slobodkin A.I."/>
        </authorList>
    </citation>
    <scope>NUCLEOTIDE SEQUENCE [LARGE SCALE GENOMIC DNA]</scope>
    <source>
        <strain evidence="1 2">F-3ap</strain>
    </source>
</reference>
<evidence type="ECO:0000313" key="1">
    <source>
        <dbReference type="EMBL" id="NDL67604.1"/>
    </source>
</evidence>
<comment type="caution">
    <text evidence="1">The sequence shown here is derived from an EMBL/GenBank/DDBJ whole genome shotgun (WGS) entry which is preliminary data.</text>
</comment>